<keyword evidence="7" id="KW-1185">Reference proteome</keyword>
<gene>
    <name evidence="6" type="ORF">GCM10017566_60600</name>
</gene>
<dbReference type="SUPFAM" id="SSF55931">
    <property type="entry name" value="Glutamine synthetase/guanido kinase"/>
    <property type="match status" value="1"/>
</dbReference>
<evidence type="ECO:0000313" key="7">
    <source>
        <dbReference type="Proteomes" id="UP000658656"/>
    </source>
</evidence>
<dbReference type="PANTHER" id="PTHR43785:SF12">
    <property type="entry name" value="TYPE-1 GLUTAMINE SYNTHETASE 2"/>
    <property type="match status" value="1"/>
</dbReference>
<evidence type="ECO:0000256" key="1">
    <source>
        <dbReference type="ARBA" id="ARBA00009897"/>
    </source>
</evidence>
<comment type="similarity">
    <text evidence="1 3 4">Belongs to the glutamine synthetase family.</text>
</comment>
<dbReference type="Gene3D" id="3.30.590.10">
    <property type="entry name" value="Glutamine synthetase/guanido kinase, catalytic domain"/>
    <property type="match status" value="1"/>
</dbReference>
<evidence type="ECO:0000256" key="4">
    <source>
        <dbReference type="RuleBase" id="RU000384"/>
    </source>
</evidence>
<feature type="domain" description="GS catalytic" evidence="5">
    <location>
        <begin position="152"/>
        <end position="496"/>
    </location>
</feature>
<dbReference type="SMART" id="SM01230">
    <property type="entry name" value="Gln-synt_C"/>
    <property type="match status" value="1"/>
</dbReference>
<dbReference type="GO" id="GO:0006542">
    <property type="term" value="P:glutamine biosynthetic process"/>
    <property type="evidence" value="ECO:0007669"/>
    <property type="project" value="InterPro"/>
</dbReference>
<evidence type="ECO:0000313" key="6">
    <source>
        <dbReference type="EMBL" id="GHF78204.1"/>
    </source>
</evidence>
<proteinExistence type="inferred from homology"/>
<evidence type="ECO:0000256" key="3">
    <source>
        <dbReference type="PROSITE-ProRule" id="PRU01331"/>
    </source>
</evidence>
<dbReference type="Proteomes" id="UP000658656">
    <property type="component" value="Unassembled WGS sequence"/>
</dbReference>
<evidence type="ECO:0000259" key="5">
    <source>
        <dbReference type="PROSITE" id="PS51987"/>
    </source>
</evidence>
<name>A0A8H9J318_9PSEU</name>
<dbReference type="Gene3D" id="3.10.20.70">
    <property type="entry name" value="Glutamine synthetase, N-terminal domain"/>
    <property type="match status" value="1"/>
</dbReference>
<reference evidence="6" key="1">
    <citation type="journal article" date="2014" name="Int. J. Syst. Evol. Microbiol.">
        <title>Complete genome sequence of Corynebacterium casei LMG S-19264T (=DSM 44701T), isolated from a smear-ripened cheese.</title>
        <authorList>
            <consortium name="US DOE Joint Genome Institute (JGI-PGF)"/>
            <person name="Walter F."/>
            <person name="Albersmeier A."/>
            <person name="Kalinowski J."/>
            <person name="Ruckert C."/>
        </authorList>
    </citation>
    <scope>NUCLEOTIDE SEQUENCE</scope>
    <source>
        <strain evidence="6">CGMCC 4.7679</strain>
    </source>
</reference>
<dbReference type="InterPro" id="IPR008146">
    <property type="entry name" value="Gln_synth_cat_dom"/>
</dbReference>
<protein>
    <submittedName>
        <fullName evidence="6">Glutamine synthetase</fullName>
    </submittedName>
</protein>
<comment type="caution">
    <text evidence="6">The sequence shown here is derived from an EMBL/GenBank/DDBJ whole genome shotgun (WGS) entry which is preliminary data.</text>
</comment>
<dbReference type="RefSeq" id="WP_145935134.1">
    <property type="nucleotide sequence ID" value="NZ_BNAV01000012.1"/>
</dbReference>
<dbReference type="SUPFAM" id="SSF54368">
    <property type="entry name" value="Glutamine synthetase, N-terminal domain"/>
    <property type="match status" value="1"/>
</dbReference>
<dbReference type="PANTHER" id="PTHR43785">
    <property type="entry name" value="GAMMA-GLUTAMYLPUTRESCINE SYNTHETASE"/>
    <property type="match status" value="1"/>
</dbReference>
<dbReference type="GO" id="GO:0004356">
    <property type="term" value="F:glutamine synthetase activity"/>
    <property type="evidence" value="ECO:0007669"/>
    <property type="project" value="InterPro"/>
</dbReference>
<dbReference type="Pfam" id="PF00120">
    <property type="entry name" value="Gln-synt_C"/>
    <property type="match status" value="1"/>
</dbReference>
<dbReference type="PROSITE" id="PS51987">
    <property type="entry name" value="GS_CATALYTIC"/>
    <property type="match status" value="1"/>
</dbReference>
<organism evidence="6 7">
    <name type="scientific">Amycolatopsis bartoniae</name>
    <dbReference type="NCBI Taxonomy" id="941986"/>
    <lineage>
        <taxon>Bacteria</taxon>
        <taxon>Bacillati</taxon>
        <taxon>Actinomycetota</taxon>
        <taxon>Actinomycetes</taxon>
        <taxon>Pseudonocardiales</taxon>
        <taxon>Pseudonocardiaceae</taxon>
        <taxon>Amycolatopsis</taxon>
    </lineage>
</organism>
<keyword evidence="2" id="KW-0436">Ligase</keyword>
<accession>A0A8H9J318</accession>
<dbReference type="InterPro" id="IPR036651">
    <property type="entry name" value="Gln_synt_N_sf"/>
</dbReference>
<dbReference type="InterPro" id="IPR014746">
    <property type="entry name" value="Gln_synth/guanido_kin_cat_dom"/>
</dbReference>
<sequence>MLSRRWPRPYPDGSVGLPGFVARHGLWDDEQTAAAARVEAALDEVRQVRLVFADPHGLARGKALTPAAFRAALRNGMDFSAGPFVLDTGHAVAVDFLAEDPGVGVGELAGAGDFVVVPDPRTFQVLPGVEPATAWVLGDEYLRDGSPHPLGSRAVLRRVTELFATRELAPVIGLEVEWYLTRRLPGQPSAAGNGFGGQAQAPAVAPLDSGYQFNLDSHLDLAAEITGPLAEALEALGLPLRSIEHESGPGQLEFTFDPLSAVDAADAMLLFRTLTKQLCARRGFHASFMALPGLPGFDPSGWHLHQSVVDTTTGRNAFAADSEAEPLSPAAKGYVDGLLALTRQLCLLSVPTVNGYRRLRPGPALSPSRLDWRVEDRTALARIVGGGEAAHVENRIGEPAANPYLAIGAQLFAGLNGLAGTLPDDGGSALPTSLRDALESFRGGPAAADLLGAPLATLLGKLKESEVVRFETATGGGDPLDGEVTEWEHREYFDVY</sequence>
<dbReference type="AlphaFoldDB" id="A0A8H9J318"/>
<dbReference type="EMBL" id="BNAV01000012">
    <property type="protein sequence ID" value="GHF78204.1"/>
    <property type="molecule type" value="Genomic_DNA"/>
</dbReference>
<evidence type="ECO:0000256" key="2">
    <source>
        <dbReference type="ARBA" id="ARBA00022598"/>
    </source>
</evidence>
<dbReference type="OrthoDB" id="9807095at2"/>
<reference evidence="6" key="2">
    <citation type="submission" date="2020-09" db="EMBL/GenBank/DDBJ databases">
        <authorList>
            <person name="Sun Q."/>
            <person name="Zhou Y."/>
        </authorList>
    </citation>
    <scope>NUCLEOTIDE SEQUENCE</scope>
    <source>
        <strain evidence="6">CGMCC 4.7679</strain>
    </source>
</reference>